<dbReference type="SMART" id="SM00530">
    <property type="entry name" value="HTH_XRE"/>
    <property type="match status" value="1"/>
</dbReference>
<feature type="domain" description="HTH cro/C1-type" evidence="2">
    <location>
        <begin position="7"/>
        <end position="61"/>
    </location>
</feature>
<accession>A0AB39VIA0</accession>
<dbReference type="InterPro" id="IPR001387">
    <property type="entry name" value="Cro/C1-type_HTH"/>
</dbReference>
<dbReference type="RefSeq" id="WP_369711515.1">
    <property type="nucleotide sequence ID" value="NZ_CP165644.1"/>
</dbReference>
<reference evidence="3" key="1">
    <citation type="submission" date="2024-07" db="EMBL/GenBank/DDBJ databases">
        <authorList>
            <person name="Li X.-J."/>
            <person name="Wang X."/>
        </authorList>
    </citation>
    <scope>NUCLEOTIDE SEQUENCE</scope>
    <source>
        <strain evidence="3">HSP-334</strain>
    </source>
</reference>
<dbReference type="AlphaFoldDB" id="A0AB39VIA0"/>
<dbReference type="PANTHER" id="PTHR46797">
    <property type="entry name" value="HTH-TYPE TRANSCRIPTIONAL REGULATOR"/>
    <property type="match status" value="1"/>
</dbReference>
<evidence type="ECO:0000313" key="3">
    <source>
        <dbReference type="EMBL" id="XDU67280.1"/>
    </source>
</evidence>
<gene>
    <name evidence="3" type="ORF">AB8B22_02385</name>
</gene>
<sequence>MDIKDKIKKIRIENEFSQKEFAGYLGVSYSTLQKYEYGITKPSNEFLYNLSEKFHINPKELIENDNDSFDFFVEIEKEKKRTKKETIFKALNLLLSLDEVEIKKILNKENTYHITGNAYSKIDILNIDDDIIEKIGKDTLNFLMSTLTTYMRAYDKGFDMCDNRNKKFEKIFTNDKKDSD</sequence>
<dbReference type="GO" id="GO:0003677">
    <property type="term" value="F:DNA binding"/>
    <property type="evidence" value="ECO:0007669"/>
    <property type="project" value="UniProtKB-KW"/>
</dbReference>
<proteinExistence type="predicted"/>
<keyword evidence="1" id="KW-0238">DNA-binding</keyword>
<dbReference type="InterPro" id="IPR010982">
    <property type="entry name" value="Lambda_DNA-bd_dom_sf"/>
</dbReference>
<protein>
    <submittedName>
        <fullName evidence="3">Helix-turn-helix domain-containing protein</fullName>
    </submittedName>
</protein>
<name>A0AB39VIA0_9FUSO</name>
<dbReference type="PROSITE" id="PS50943">
    <property type="entry name" value="HTH_CROC1"/>
    <property type="match status" value="1"/>
</dbReference>
<dbReference type="InterPro" id="IPR050807">
    <property type="entry name" value="TransReg_Diox_bact_type"/>
</dbReference>
<dbReference type="CDD" id="cd00093">
    <property type="entry name" value="HTH_XRE"/>
    <property type="match status" value="1"/>
</dbReference>
<dbReference type="PANTHER" id="PTHR46797:SF1">
    <property type="entry name" value="METHYLPHOSPHONATE SYNTHASE"/>
    <property type="match status" value="1"/>
</dbReference>
<dbReference type="KEGG" id="lrug:AB8B22_02385"/>
<dbReference type="GO" id="GO:0003700">
    <property type="term" value="F:DNA-binding transcription factor activity"/>
    <property type="evidence" value="ECO:0007669"/>
    <property type="project" value="TreeGrafter"/>
</dbReference>
<dbReference type="Pfam" id="PF01381">
    <property type="entry name" value="HTH_3"/>
    <property type="match status" value="1"/>
</dbReference>
<dbReference type="SUPFAM" id="SSF47413">
    <property type="entry name" value="lambda repressor-like DNA-binding domains"/>
    <property type="match status" value="1"/>
</dbReference>
<dbReference type="EMBL" id="CP165644">
    <property type="protein sequence ID" value="XDU67280.1"/>
    <property type="molecule type" value="Genomic_DNA"/>
</dbReference>
<dbReference type="GO" id="GO:0005829">
    <property type="term" value="C:cytosol"/>
    <property type="evidence" value="ECO:0007669"/>
    <property type="project" value="TreeGrafter"/>
</dbReference>
<evidence type="ECO:0000256" key="1">
    <source>
        <dbReference type="ARBA" id="ARBA00023125"/>
    </source>
</evidence>
<evidence type="ECO:0000259" key="2">
    <source>
        <dbReference type="PROSITE" id="PS50943"/>
    </source>
</evidence>
<organism evidence="3">
    <name type="scientific">Leptotrichia rugosa</name>
    <dbReference type="NCBI Taxonomy" id="3239302"/>
    <lineage>
        <taxon>Bacteria</taxon>
        <taxon>Fusobacteriati</taxon>
        <taxon>Fusobacteriota</taxon>
        <taxon>Fusobacteriia</taxon>
        <taxon>Fusobacteriales</taxon>
        <taxon>Leptotrichiaceae</taxon>
        <taxon>Leptotrichia</taxon>
    </lineage>
</organism>
<dbReference type="Gene3D" id="1.10.260.40">
    <property type="entry name" value="lambda repressor-like DNA-binding domains"/>
    <property type="match status" value="1"/>
</dbReference>